<dbReference type="GO" id="GO:0006355">
    <property type="term" value="P:regulation of DNA-templated transcription"/>
    <property type="evidence" value="ECO:0007669"/>
    <property type="project" value="InterPro"/>
</dbReference>
<feature type="repeat" description="TPR" evidence="6">
    <location>
        <begin position="111"/>
        <end position="144"/>
    </location>
</feature>
<dbReference type="InterPro" id="IPR051476">
    <property type="entry name" value="Bac_ResReg_Asp_Phosphatase"/>
</dbReference>
<keyword evidence="7" id="KW-0175">Coiled coil</keyword>
<keyword evidence="9" id="KW-0732">Signal</keyword>
<dbReference type="SUPFAM" id="SSF48452">
    <property type="entry name" value="TPR-like"/>
    <property type="match status" value="1"/>
</dbReference>
<feature type="coiled-coil region" evidence="7">
    <location>
        <begin position="361"/>
        <end position="429"/>
    </location>
</feature>
<dbReference type="PROSITE" id="PS50005">
    <property type="entry name" value="TPR"/>
    <property type="match status" value="1"/>
</dbReference>
<dbReference type="GO" id="GO:0003677">
    <property type="term" value="F:DNA binding"/>
    <property type="evidence" value="ECO:0007669"/>
    <property type="project" value="InterPro"/>
</dbReference>
<evidence type="ECO:0000256" key="9">
    <source>
        <dbReference type="SAM" id="SignalP"/>
    </source>
</evidence>
<sequence length="551" mass="64339">MIPHTFYKSLIYILFLLFLPFQAFAITPKDCEKMIIEGVEAMNKKDFTKSLQILTKTRKIAQDNKWYREEFLATNNIGANYYMRLDYGEALNNYLDAYKIAVAHLDEKSEMTVLNNIAILYSRDNKIDKAKEYFSKAYELAGKVNNNTSKGLYAINLTIVYNEKGDYKTAKKYIDEALKLTLNSPYHLLAKSTEMETLVNLEKYDEATRIANELLPKLTGVEYSEYKTQVLYNLSVIAEHKNDLPKSFHYLELAEKSNLNYDFKENLFERFSKLYKKANNIDRAVSYKDSIMAVKDSVNRIKNGQLFENSKIKFELQNSQKDLAESQGKLTTQRSYFIKGILLAIFIIGIIFWALRNSILKNKQQKIIEQNNTEIAKLELEKEKKNKEILENQLKEKEVSALLEEEKYKNEIEAKNRKLTTKALQLSTKIELIDDLINTLSRESDDLNNVDISSIIKQFKILQKQTHEEESFLVHFEEVNQGFLSRLKRLHPDLNSNDIRFLSYVYMNLSVKEISTIFNITPEACRKRKERITKKIGDDENLDLYTYITSI</sequence>
<keyword evidence="3" id="KW-0677">Repeat</keyword>
<dbReference type="OrthoDB" id="614964at2"/>
<keyword evidence="2" id="KW-0963">Cytoplasm</keyword>
<keyword evidence="11" id="KW-1185">Reference proteome</keyword>
<evidence type="ECO:0000256" key="6">
    <source>
        <dbReference type="PROSITE-ProRule" id="PRU00339"/>
    </source>
</evidence>
<dbReference type="SUPFAM" id="SSF46894">
    <property type="entry name" value="C-terminal effector domain of the bipartite response regulators"/>
    <property type="match status" value="1"/>
</dbReference>
<evidence type="ECO:0000256" key="3">
    <source>
        <dbReference type="ARBA" id="ARBA00022737"/>
    </source>
</evidence>
<dbReference type="STRING" id="454006.SAMN05421825_2454"/>
<evidence type="ECO:0000313" key="11">
    <source>
        <dbReference type="Proteomes" id="UP000199203"/>
    </source>
</evidence>
<reference evidence="11" key="1">
    <citation type="submission" date="2016-10" db="EMBL/GenBank/DDBJ databases">
        <authorList>
            <person name="Varghese N."/>
            <person name="Submissions S."/>
        </authorList>
    </citation>
    <scope>NUCLEOTIDE SEQUENCE [LARGE SCALE GENOMIC DNA]</scope>
    <source>
        <strain evidence="11">DSM 19684</strain>
    </source>
</reference>
<proteinExistence type="inferred from homology"/>
<dbReference type="PANTHER" id="PTHR46630">
    <property type="entry name" value="TETRATRICOPEPTIDE REPEAT PROTEIN 29"/>
    <property type="match status" value="1"/>
</dbReference>
<dbReference type="PANTHER" id="PTHR46630:SF1">
    <property type="entry name" value="TETRATRICOPEPTIDE REPEAT PROTEIN 29"/>
    <property type="match status" value="1"/>
</dbReference>
<evidence type="ECO:0000256" key="7">
    <source>
        <dbReference type="SAM" id="Coils"/>
    </source>
</evidence>
<evidence type="ECO:0000256" key="1">
    <source>
        <dbReference type="ARBA" id="ARBA00004496"/>
    </source>
</evidence>
<dbReference type="AlphaFoldDB" id="A0A1G7Q0V8"/>
<accession>A0A1G7Q0V8</accession>
<name>A0A1G7Q0V8_9FLAO</name>
<dbReference type="EMBL" id="FNBH01000002">
    <property type="protein sequence ID" value="SDF91270.1"/>
    <property type="molecule type" value="Genomic_DNA"/>
</dbReference>
<keyword evidence="4 6" id="KW-0802">TPR repeat</keyword>
<dbReference type="SMART" id="SM00028">
    <property type="entry name" value="TPR"/>
    <property type="match status" value="4"/>
</dbReference>
<keyword evidence="8" id="KW-0812">Transmembrane</keyword>
<dbReference type="InterPro" id="IPR011990">
    <property type="entry name" value="TPR-like_helical_dom_sf"/>
</dbReference>
<evidence type="ECO:0000256" key="2">
    <source>
        <dbReference type="ARBA" id="ARBA00022490"/>
    </source>
</evidence>
<comment type="similarity">
    <text evidence="5">Belongs to the Rap family.</text>
</comment>
<dbReference type="InterPro" id="IPR019734">
    <property type="entry name" value="TPR_rpt"/>
</dbReference>
<feature type="chain" id="PRO_5011478014" evidence="9">
    <location>
        <begin position="26"/>
        <end position="551"/>
    </location>
</feature>
<organism evidence="10 11">
    <name type="scientific">Epilithonimonas hungarica</name>
    <dbReference type="NCBI Taxonomy" id="454006"/>
    <lineage>
        <taxon>Bacteria</taxon>
        <taxon>Pseudomonadati</taxon>
        <taxon>Bacteroidota</taxon>
        <taxon>Flavobacteriia</taxon>
        <taxon>Flavobacteriales</taxon>
        <taxon>Weeksellaceae</taxon>
        <taxon>Chryseobacterium group</taxon>
        <taxon>Epilithonimonas</taxon>
    </lineage>
</organism>
<keyword evidence="8" id="KW-0472">Membrane</keyword>
<dbReference type="InterPro" id="IPR016032">
    <property type="entry name" value="Sig_transdc_resp-reg_C-effctor"/>
</dbReference>
<keyword evidence="8" id="KW-1133">Transmembrane helix</keyword>
<protein>
    <submittedName>
        <fullName evidence="10">Tetratricopeptide repeat-containing protein</fullName>
    </submittedName>
</protein>
<evidence type="ECO:0000256" key="5">
    <source>
        <dbReference type="ARBA" id="ARBA00038253"/>
    </source>
</evidence>
<dbReference type="GO" id="GO:0005737">
    <property type="term" value="C:cytoplasm"/>
    <property type="evidence" value="ECO:0007669"/>
    <property type="project" value="UniProtKB-SubCell"/>
</dbReference>
<feature type="signal peptide" evidence="9">
    <location>
        <begin position="1"/>
        <end position="25"/>
    </location>
</feature>
<dbReference type="Proteomes" id="UP000199203">
    <property type="component" value="Unassembled WGS sequence"/>
</dbReference>
<dbReference type="Gene3D" id="1.25.40.10">
    <property type="entry name" value="Tetratricopeptide repeat domain"/>
    <property type="match status" value="1"/>
</dbReference>
<evidence type="ECO:0000256" key="8">
    <source>
        <dbReference type="SAM" id="Phobius"/>
    </source>
</evidence>
<evidence type="ECO:0000313" key="10">
    <source>
        <dbReference type="EMBL" id="SDF91270.1"/>
    </source>
</evidence>
<evidence type="ECO:0000256" key="4">
    <source>
        <dbReference type="ARBA" id="ARBA00022803"/>
    </source>
</evidence>
<gene>
    <name evidence="10" type="ORF">SAMN05421825_2454</name>
</gene>
<comment type="subcellular location">
    <subcellularLocation>
        <location evidence="1">Cytoplasm</location>
    </subcellularLocation>
</comment>
<dbReference type="Pfam" id="PF13424">
    <property type="entry name" value="TPR_12"/>
    <property type="match status" value="1"/>
</dbReference>
<feature type="transmembrane region" description="Helical" evidence="8">
    <location>
        <begin position="336"/>
        <end position="355"/>
    </location>
</feature>